<name>A0ABS8DY25_9ACTN</name>
<evidence type="ECO:0000313" key="1">
    <source>
        <dbReference type="EMBL" id="MCC0093761.1"/>
    </source>
</evidence>
<protein>
    <submittedName>
        <fullName evidence="1">Uncharacterized protein</fullName>
    </submittedName>
</protein>
<reference evidence="1 2" key="1">
    <citation type="submission" date="2021-08" db="EMBL/GenBank/DDBJ databases">
        <title>Genomic Architecture of Streptomyces flavotricini NGL1 and Streptomyces erythrochromogenes HMS4 With Differential Plant Beneficial attributes and laccase production capabilities.</title>
        <authorList>
            <person name="Salwan R."/>
            <person name="Kaur R."/>
            <person name="Sharma V."/>
        </authorList>
    </citation>
    <scope>NUCLEOTIDE SEQUENCE [LARGE SCALE GENOMIC DNA]</scope>
    <source>
        <strain evidence="1 2">NGL1</strain>
    </source>
</reference>
<organism evidence="1 2">
    <name type="scientific">Streptomyces flavotricini</name>
    <dbReference type="NCBI Taxonomy" id="66888"/>
    <lineage>
        <taxon>Bacteria</taxon>
        <taxon>Bacillati</taxon>
        <taxon>Actinomycetota</taxon>
        <taxon>Actinomycetes</taxon>
        <taxon>Kitasatosporales</taxon>
        <taxon>Streptomycetaceae</taxon>
        <taxon>Streptomyces</taxon>
    </lineage>
</organism>
<dbReference type="RefSeq" id="WP_229334388.1">
    <property type="nucleotide sequence ID" value="NZ_JAINUL010000001.1"/>
</dbReference>
<accession>A0ABS8DY25</accession>
<keyword evidence="2" id="KW-1185">Reference proteome</keyword>
<proteinExistence type="predicted"/>
<sequence>MVHTFPMTLPASLVEAHRVDLASKPSDGWGFEVFDVATAESGDSYVLSGTRRYRASDAPVEDPAEQAFTYGMITRHAPDGSPVDVALFAQPHPDGSPSEIPELGEMTLAVLPDGQVALSRRPGSTFLLAADLSRVTRSCRMPFGWSVEEAGPGDPYAASLSVTPSGRLLAVTSEYGLSNWAGSRPNIVAVSEPGSAFAPGEKPPLEAIASLDNRADRQTDAHLRPHLRFRGSPVGGPNRPSPSLTELVSSYRGRPHDYHDCWLGRPVPLGDELFVVPVFSRIHRSGNRGGEFTFALLDDQGRLTGRLEGLHLYEDSPFTGFCFGLAGDPYRGRAFHLNRYGLYAWTSDGQMRARLATEDKPFKALIHFALMGCTSAGELLLRHRKQNLLLRLPVPQDLGDLPAALEDALRAYGPQRTALKKRYAPVEWHWAESSARVHRL</sequence>
<dbReference type="Proteomes" id="UP001520654">
    <property type="component" value="Unassembled WGS sequence"/>
</dbReference>
<comment type="caution">
    <text evidence="1">The sequence shown here is derived from an EMBL/GenBank/DDBJ whole genome shotgun (WGS) entry which is preliminary data.</text>
</comment>
<gene>
    <name evidence="1" type="ORF">K7B10_02940</name>
</gene>
<dbReference type="EMBL" id="JAINUL010000001">
    <property type="protein sequence ID" value="MCC0093761.1"/>
    <property type="molecule type" value="Genomic_DNA"/>
</dbReference>
<evidence type="ECO:0000313" key="2">
    <source>
        <dbReference type="Proteomes" id="UP001520654"/>
    </source>
</evidence>